<dbReference type="AlphaFoldDB" id="A0A0U1M465"/>
<reference evidence="1 2" key="1">
    <citation type="submission" date="2015-04" db="EMBL/GenBank/DDBJ databases">
        <authorList>
            <person name="Syromyatnikov M.Y."/>
            <person name="Popov V.N."/>
        </authorList>
    </citation>
    <scope>NUCLEOTIDE SEQUENCE [LARGE SCALE GENOMIC DNA]</scope>
    <source>
        <strain evidence="1">WF-38-12</strain>
    </source>
</reference>
<gene>
    <name evidence="1" type="ORF">PISL3812_07401</name>
</gene>
<dbReference type="OrthoDB" id="4353811at2759"/>
<accession>A0A0U1M465</accession>
<organism evidence="1 2">
    <name type="scientific">Talaromyces islandicus</name>
    <name type="common">Penicillium islandicum</name>
    <dbReference type="NCBI Taxonomy" id="28573"/>
    <lineage>
        <taxon>Eukaryota</taxon>
        <taxon>Fungi</taxon>
        <taxon>Dikarya</taxon>
        <taxon>Ascomycota</taxon>
        <taxon>Pezizomycotina</taxon>
        <taxon>Eurotiomycetes</taxon>
        <taxon>Eurotiomycetidae</taxon>
        <taxon>Eurotiales</taxon>
        <taxon>Trichocomaceae</taxon>
        <taxon>Talaromyces</taxon>
        <taxon>Talaromyces sect. Islandici</taxon>
    </lineage>
</organism>
<dbReference type="EMBL" id="CVMT01000007">
    <property type="protein sequence ID" value="CRG90357.1"/>
    <property type="molecule type" value="Genomic_DNA"/>
</dbReference>
<sequence length="219" mass="24865">MLTAYTQYVELYIDQVSRLVASDTSLLSVSTPGIESAFLPGYERIGSLWRSVESVKTWLDVFYRIPVAKCMGLPFHFWSQLIRCTTILKYLSTLEDPAWDCHAVRQKVDIMAVLEWMSNKLNLISEEAGLQSNDDLFKLLSKLLHGSREWVETRFKAATATTATTAASQPPANEAMLDIHTTSLETDMPDLDHIPWLQSMDLDNDKWFEEVLGWSPCAL</sequence>
<evidence type="ECO:0008006" key="3">
    <source>
        <dbReference type="Google" id="ProtNLM"/>
    </source>
</evidence>
<evidence type="ECO:0000313" key="1">
    <source>
        <dbReference type="EMBL" id="CRG90357.1"/>
    </source>
</evidence>
<dbReference type="STRING" id="28573.A0A0U1M465"/>
<dbReference type="Proteomes" id="UP000054383">
    <property type="component" value="Unassembled WGS sequence"/>
</dbReference>
<keyword evidence="2" id="KW-1185">Reference proteome</keyword>
<evidence type="ECO:0000313" key="2">
    <source>
        <dbReference type="Proteomes" id="UP000054383"/>
    </source>
</evidence>
<dbReference type="OMA" id="MANPTVH"/>
<protein>
    <recommendedName>
        <fullName evidence="3">C6 transcription factor</fullName>
    </recommendedName>
</protein>
<name>A0A0U1M465_TALIS</name>
<proteinExistence type="predicted"/>